<keyword evidence="1" id="KW-0812">Transmembrane</keyword>
<feature type="transmembrane region" description="Helical" evidence="1">
    <location>
        <begin position="97"/>
        <end position="120"/>
    </location>
</feature>
<evidence type="ECO:0000313" key="3">
    <source>
        <dbReference type="Proteomes" id="UP000298412"/>
    </source>
</evidence>
<keyword evidence="1" id="KW-1133">Transmembrane helix</keyword>
<feature type="transmembrane region" description="Helical" evidence="1">
    <location>
        <begin position="7"/>
        <end position="31"/>
    </location>
</feature>
<keyword evidence="3" id="KW-1185">Reference proteome</keyword>
<dbReference type="RefSeq" id="WP_134566014.1">
    <property type="nucleotide sequence ID" value="NZ_SOFP01000028.1"/>
</dbReference>
<dbReference type="InterPro" id="IPR021414">
    <property type="entry name" value="DUF3054"/>
</dbReference>
<comment type="caution">
    <text evidence="2">The sequence shown here is derived from an EMBL/GenBank/DDBJ whole genome shotgun (WGS) entry which is preliminary data.</text>
</comment>
<reference evidence="2 3" key="1">
    <citation type="submission" date="2019-03" db="EMBL/GenBank/DDBJ databases">
        <title>Genomics of glacier-inhabiting Cryobacterium strains.</title>
        <authorList>
            <person name="Liu Q."/>
            <person name="Xin Y.-H."/>
        </authorList>
    </citation>
    <scope>NUCLEOTIDE SEQUENCE [LARGE SCALE GENOMIC DNA]</scope>
    <source>
        <strain evidence="2 3">MDT1-3</strain>
    </source>
</reference>
<feature type="transmembrane region" description="Helical" evidence="1">
    <location>
        <begin position="37"/>
        <end position="58"/>
    </location>
</feature>
<dbReference type="AlphaFoldDB" id="A0A4R8WW38"/>
<keyword evidence="1" id="KW-0472">Membrane</keyword>
<proteinExistence type="predicted"/>
<dbReference type="EMBL" id="SOFP01000028">
    <property type="protein sequence ID" value="TFC17803.1"/>
    <property type="molecule type" value="Genomic_DNA"/>
</dbReference>
<evidence type="ECO:0000313" key="2">
    <source>
        <dbReference type="EMBL" id="TFC17803.1"/>
    </source>
</evidence>
<name>A0A4R8WW38_9MICO</name>
<dbReference type="Proteomes" id="UP000298412">
    <property type="component" value="Unassembled WGS sequence"/>
</dbReference>
<sequence length="129" mass="13683">MTAERAVPASVITAASIDAGLVLVFVLIGRASHDEGLLGVLTTWWPFLGGLAIGWILLRAWRSPGRIVWTGIGVWLCTVAVGMLLRLASGQGVQPSFIVVATIVLGVFLLGWRAIALLAARLRRRASGV</sequence>
<dbReference type="Pfam" id="PF11255">
    <property type="entry name" value="DUF3054"/>
    <property type="match status" value="1"/>
</dbReference>
<organism evidence="2 3">
    <name type="scientific">Cryobacterium algoritolerans</name>
    <dbReference type="NCBI Taxonomy" id="1259184"/>
    <lineage>
        <taxon>Bacteria</taxon>
        <taxon>Bacillati</taxon>
        <taxon>Actinomycetota</taxon>
        <taxon>Actinomycetes</taxon>
        <taxon>Micrococcales</taxon>
        <taxon>Microbacteriaceae</taxon>
        <taxon>Cryobacterium</taxon>
    </lineage>
</organism>
<dbReference type="OrthoDB" id="3698172at2"/>
<evidence type="ECO:0000256" key="1">
    <source>
        <dbReference type="SAM" id="Phobius"/>
    </source>
</evidence>
<feature type="transmembrane region" description="Helical" evidence="1">
    <location>
        <begin position="67"/>
        <end position="85"/>
    </location>
</feature>
<accession>A0A4R8WW38</accession>
<gene>
    <name evidence="2" type="ORF">E3O19_05630</name>
</gene>
<protein>
    <submittedName>
        <fullName evidence="2">DUF3054 domain-containing protein</fullName>
    </submittedName>
</protein>